<dbReference type="InterPro" id="IPR052016">
    <property type="entry name" value="Bact_Sigma-Reg"/>
</dbReference>
<dbReference type="CDD" id="cd00130">
    <property type="entry name" value="PAS"/>
    <property type="match status" value="2"/>
</dbReference>
<comment type="function">
    <text evidence="3">May play the central regulatory role in sporulation. It may be an element of the effector pathway responsible for the activation of sporulation genes in response to nutritional stress. Spo0A may act in concert with spo0H (a sigma factor) to control the expression of some genes that are critical to the sporulation process.</text>
</comment>
<dbReference type="InterPro" id="IPR035965">
    <property type="entry name" value="PAS-like_dom_sf"/>
</dbReference>
<dbReference type="Pfam" id="PF00989">
    <property type="entry name" value="PAS"/>
    <property type="match status" value="1"/>
</dbReference>
<dbReference type="GO" id="GO:0016791">
    <property type="term" value="F:phosphatase activity"/>
    <property type="evidence" value="ECO:0007669"/>
    <property type="project" value="TreeGrafter"/>
</dbReference>
<feature type="modified residue" description="4-aspartylphosphate" evidence="4">
    <location>
        <position position="60"/>
    </location>
</feature>
<dbReference type="SMART" id="SM00448">
    <property type="entry name" value="REC"/>
    <property type="match status" value="1"/>
</dbReference>
<dbReference type="Gene3D" id="3.60.40.10">
    <property type="entry name" value="PPM-type phosphatase domain"/>
    <property type="match status" value="1"/>
</dbReference>
<dbReference type="EMBL" id="JAFBDQ010000012">
    <property type="protein sequence ID" value="MBM7557445.1"/>
    <property type="molecule type" value="Genomic_DNA"/>
</dbReference>
<dbReference type="SMART" id="SM00331">
    <property type="entry name" value="PP2C_SIG"/>
    <property type="match status" value="1"/>
</dbReference>
<evidence type="ECO:0000313" key="7">
    <source>
        <dbReference type="EMBL" id="MBM7557445.1"/>
    </source>
</evidence>
<proteinExistence type="predicted"/>
<dbReference type="Pfam" id="PF00072">
    <property type="entry name" value="Response_reg"/>
    <property type="match status" value="1"/>
</dbReference>
<protein>
    <recommendedName>
        <fullName evidence="1">Stage 0 sporulation protein A homolog</fullName>
    </recommendedName>
</protein>
<dbReference type="PANTHER" id="PTHR43156:SF2">
    <property type="entry name" value="STAGE II SPORULATION PROTEIN E"/>
    <property type="match status" value="1"/>
</dbReference>
<feature type="coiled-coil region" evidence="5">
    <location>
        <begin position="248"/>
        <end position="275"/>
    </location>
</feature>
<keyword evidence="8" id="KW-1185">Reference proteome</keyword>
<comment type="caution">
    <text evidence="7">The sequence shown here is derived from an EMBL/GenBank/DDBJ whole genome shotgun (WGS) entry which is preliminary data.</text>
</comment>
<dbReference type="PANTHER" id="PTHR43156">
    <property type="entry name" value="STAGE II SPORULATION PROTEIN E-RELATED"/>
    <property type="match status" value="1"/>
</dbReference>
<sequence length="778" mass="90274">MNYKFADTEDEILIIEDDEGLNRLIEKKLTALGYQNQIAYSGQEALELISEKSYDLLLLDYQLPDMKAEKIIKELDNPPAFIIMTANGNEKIAVKMMKLGAADYLIKDYNFLDLLPEVIKNTLKEVDKSQQLEVAKQKLEENSNYYESLFTENPKVLLLVHPQSKTIVDANQAALSFYGYNKDELISQKVGKITATTSKELDARIKEIKSNQQNYFEALHILANGEQREVRIYSSIILVQGRELIYLIVTDVNEEKELKKQLQQEERKYQLLFENTGTATAIVEDDGTIALVNQEFELLTAYRGTEVEEKMCFDHLANSNEKLEEILAQVQSREGNQIPQKYEFQIVDKYGQIKDVLIKVKIIPETQERIVSMLDITERRKKEKELDRAYQQLNQNLNKARKLHQYFLPQNSAQFEEFCINTYYQPADELGGDFYNFERVNDKLVFYVADVVGHSLDGAMLNLLVRDQINEFINKTKIASQTNDEKNNYLTPERMMEEILKNYLEQSFPEDYFLCLQIGVLDLTEQQLQYSNAGFHILPFVITSEGQLNKIENSHLPITNLENDYGGFSKEKYQLHAGEKLFITTDGLIEENNDGQRYGQERLKRILKKYYSMPTNILLDKIKKDLKDFVGGLNTKDDITFLIFEKEFHIEFSQEIKSDFEEMNQLEEELYQFLVEYTADIDLLQIGFHEIITNAIEHGNQLQREKKVEVKVVVCEEYIRLVIADEGSGFNWSEKLDTKLEEVGLAERGRGLIIAEQSYDQVEFNEAGNQVCLIKFRD</sequence>
<dbReference type="InterPro" id="IPR001932">
    <property type="entry name" value="PPM-type_phosphatase-like_dom"/>
</dbReference>
<gene>
    <name evidence="7" type="ORF">JOC47_002311</name>
</gene>
<evidence type="ECO:0000313" key="8">
    <source>
        <dbReference type="Proteomes" id="UP000774000"/>
    </source>
</evidence>
<feature type="domain" description="Response regulatory" evidence="6">
    <location>
        <begin position="11"/>
        <end position="122"/>
    </location>
</feature>
<dbReference type="GO" id="GO:0000160">
    <property type="term" value="P:phosphorelay signal transduction system"/>
    <property type="evidence" value="ECO:0007669"/>
    <property type="project" value="InterPro"/>
</dbReference>
<evidence type="ECO:0000256" key="1">
    <source>
        <dbReference type="ARBA" id="ARBA00018672"/>
    </source>
</evidence>
<dbReference type="InterPro" id="IPR036457">
    <property type="entry name" value="PPM-type-like_dom_sf"/>
</dbReference>
<evidence type="ECO:0000256" key="4">
    <source>
        <dbReference type="PROSITE-ProRule" id="PRU00169"/>
    </source>
</evidence>
<dbReference type="InterPro" id="IPR003594">
    <property type="entry name" value="HATPase_dom"/>
</dbReference>
<dbReference type="SUPFAM" id="SSF55874">
    <property type="entry name" value="ATPase domain of HSP90 chaperone/DNA topoisomerase II/histidine kinase"/>
    <property type="match status" value="1"/>
</dbReference>
<organism evidence="7 8">
    <name type="scientific">Halanaerobacter jeridensis</name>
    <dbReference type="NCBI Taxonomy" id="706427"/>
    <lineage>
        <taxon>Bacteria</taxon>
        <taxon>Bacillati</taxon>
        <taxon>Bacillota</taxon>
        <taxon>Clostridia</taxon>
        <taxon>Halanaerobiales</taxon>
        <taxon>Halobacteroidaceae</taxon>
        <taxon>Halanaerobacter</taxon>
    </lineage>
</organism>
<dbReference type="Gene3D" id="3.30.450.20">
    <property type="entry name" value="PAS domain"/>
    <property type="match status" value="2"/>
</dbReference>
<evidence type="ECO:0000256" key="3">
    <source>
        <dbReference type="ARBA" id="ARBA00024867"/>
    </source>
</evidence>
<dbReference type="NCBIfam" id="TIGR00229">
    <property type="entry name" value="sensory_box"/>
    <property type="match status" value="2"/>
</dbReference>
<keyword evidence="4" id="KW-0597">Phosphoprotein</keyword>
<dbReference type="PROSITE" id="PS50110">
    <property type="entry name" value="RESPONSE_REGULATORY"/>
    <property type="match status" value="1"/>
</dbReference>
<evidence type="ECO:0000256" key="2">
    <source>
        <dbReference type="ARBA" id="ARBA00022801"/>
    </source>
</evidence>
<dbReference type="Gene3D" id="3.30.565.10">
    <property type="entry name" value="Histidine kinase-like ATPase, C-terminal domain"/>
    <property type="match status" value="1"/>
</dbReference>
<evidence type="ECO:0000256" key="5">
    <source>
        <dbReference type="SAM" id="Coils"/>
    </source>
</evidence>
<dbReference type="Pfam" id="PF13426">
    <property type="entry name" value="PAS_9"/>
    <property type="match status" value="1"/>
</dbReference>
<evidence type="ECO:0000259" key="6">
    <source>
        <dbReference type="PROSITE" id="PS50110"/>
    </source>
</evidence>
<dbReference type="SMART" id="SM00091">
    <property type="entry name" value="PAS"/>
    <property type="match status" value="2"/>
</dbReference>
<keyword evidence="5" id="KW-0175">Coiled coil</keyword>
<dbReference type="InterPro" id="IPR036890">
    <property type="entry name" value="HATPase_C_sf"/>
</dbReference>
<dbReference type="CDD" id="cd16936">
    <property type="entry name" value="HATPase_RsbW-like"/>
    <property type="match status" value="1"/>
</dbReference>
<dbReference type="InterPro" id="IPR001789">
    <property type="entry name" value="Sig_transdc_resp-reg_receiver"/>
</dbReference>
<dbReference type="InterPro" id="IPR011006">
    <property type="entry name" value="CheY-like_superfamily"/>
</dbReference>
<name>A0A938XY62_9FIRM</name>
<dbReference type="Pfam" id="PF13581">
    <property type="entry name" value="HATPase_c_2"/>
    <property type="match status" value="1"/>
</dbReference>
<dbReference type="Proteomes" id="UP000774000">
    <property type="component" value="Unassembled WGS sequence"/>
</dbReference>
<dbReference type="InterPro" id="IPR000014">
    <property type="entry name" value="PAS"/>
</dbReference>
<dbReference type="SUPFAM" id="SSF55785">
    <property type="entry name" value="PYP-like sensor domain (PAS domain)"/>
    <property type="match status" value="2"/>
</dbReference>
<reference evidence="7" key="1">
    <citation type="submission" date="2021-01" db="EMBL/GenBank/DDBJ databases">
        <title>Genomic Encyclopedia of Type Strains, Phase IV (KMG-IV): sequencing the most valuable type-strain genomes for metagenomic binning, comparative biology and taxonomic classification.</title>
        <authorList>
            <person name="Goeker M."/>
        </authorList>
    </citation>
    <scope>NUCLEOTIDE SEQUENCE</scope>
    <source>
        <strain evidence="7">DSM 23230</strain>
    </source>
</reference>
<dbReference type="Gene3D" id="3.40.50.2300">
    <property type="match status" value="1"/>
</dbReference>
<keyword evidence="2" id="KW-0378">Hydrolase</keyword>
<dbReference type="AlphaFoldDB" id="A0A938XY62"/>
<feature type="coiled-coil region" evidence="5">
    <location>
        <begin position="376"/>
        <end position="403"/>
    </location>
</feature>
<dbReference type="SUPFAM" id="SSF52172">
    <property type="entry name" value="CheY-like"/>
    <property type="match status" value="1"/>
</dbReference>
<dbReference type="InterPro" id="IPR013767">
    <property type="entry name" value="PAS_fold"/>
</dbReference>
<dbReference type="Pfam" id="PF07228">
    <property type="entry name" value="SpoIIE"/>
    <property type="match status" value="1"/>
</dbReference>
<accession>A0A938XY62</accession>
<dbReference type="RefSeq" id="WP_204702194.1">
    <property type="nucleotide sequence ID" value="NZ_JAFBDQ010000012.1"/>
</dbReference>